<dbReference type="RefSeq" id="WP_150562701.1">
    <property type="nucleotide sequence ID" value="NZ_CABPSL010000002.1"/>
</dbReference>
<dbReference type="GO" id="GO:0016020">
    <property type="term" value="C:membrane"/>
    <property type="evidence" value="ECO:0007669"/>
    <property type="project" value="TreeGrafter"/>
</dbReference>
<evidence type="ECO:0000313" key="3">
    <source>
        <dbReference type="Proteomes" id="UP000384354"/>
    </source>
</evidence>
<dbReference type="Gene3D" id="3.40.50.1820">
    <property type="entry name" value="alpha/beta hydrolase"/>
    <property type="match status" value="1"/>
</dbReference>
<reference evidence="2 3" key="1">
    <citation type="submission" date="2019-08" db="EMBL/GenBank/DDBJ databases">
        <authorList>
            <person name="Peeters C."/>
        </authorList>
    </citation>
    <scope>NUCLEOTIDE SEQUENCE [LARGE SCALE GENOMIC DNA]</scope>
    <source>
        <strain evidence="2 3">LMG 31106</strain>
    </source>
</reference>
<sequence>MDIRHVGMPEGFPVVALHGIQGTSDSWIPVATALGDAFHFVLPNMPGRGDAESPSGPKACSTDNFARIASLSIEQEVGARPYALAGWSMGVSVILELMAQLANGTARHHPPAAIVLLSGTAQLDEVAWFKASEETALLDEIRHRQMRLGLTHAADPLTVSWTWNALKRISHLRHLAHVDVPTLLIHGSDDEDCPIEHAHRMREGIRCATLQVIPGARHSILTQNTQAVCVAMRHFLTQYSMASRCPSTPETNS</sequence>
<dbReference type="InterPro" id="IPR020802">
    <property type="entry name" value="TesA-like"/>
</dbReference>
<proteinExistence type="predicted"/>
<dbReference type="InterPro" id="IPR050266">
    <property type="entry name" value="AB_hydrolase_sf"/>
</dbReference>
<dbReference type="PANTHER" id="PTHR43798:SF33">
    <property type="entry name" value="HYDROLASE, PUTATIVE (AFU_ORTHOLOGUE AFUA_2G14860)-RELATED"/>
    <property type="match status" value="1"/>
</dbReference>
<dbReference type="AlphaFoldDB" id="A0A5E4T5X9"/>
<dbReference type="EMBL" id="CABPSL010000002">
    <property type="protein sequence ID" value="VVD83245.1"/>
    <property type="molecule type" value="Genomic_DNA"/>
</dbReference>
<dbReference type="InterPro" id="IPR000073">
    <property type="entry name" value="AB_hydrolase_1"/>
</dbReference>
<gene>
    <name evidence="2" type="primary">menH_1</name>
    <name evidence="2" type="ORF">PCE31106_01219</name>
</gene>
<dbReference type="Pfam" id="PF12697">
    <property type="entry name" value="Abhydrolase_6"/>
    <property type="match status" value="1"/>
</dbReference>
<name>A0A5E4T5X9_9BURK</name>
<accession>A0A5E4T5X9</accession>
<dbReference type="SMART" id="SM00824">
    <property type="entry name" value="PKS_TE"/>
    <property type="match status" value="1"/>
</dbReference>
<dbReference type="SUPFAM" id="SSF53474">
    <property type="entry name" value="alpha/beta-Hydrolases"/>
    <property type="match status" value="1"/>
</dbReference>
<dbReference type="Proteomes" id="UP000384354">
    <property type="component" value="Unassembled WGS sequence"/>
</dbReference>
<protein>
    <submittedName>
        <fullName evidence="2">2-succinyl-6-hydroxy-2, 4-cyclohexadiene-1-carboxylate synthase</fullName>
        <ecNumber evidence="2">4.2.99.20</ecNumber>
    </submittedName>
</protein>
<keyword evidence="2" id="KW-0456">Lyase</keyword>
<evidence type="ECO:0000259" key="1">
    <source>
        <dbReference type="SMART" id="SM00824"/>
    </source>
</evidence>
<feature type="domain" description="Thioesterase TesA-like" evidence="1">
    <location>
        <begin position="15"/>
        <end position="236"/>
    </location>
</feature>
<organism evidence="2 3">
    <name type="scientific">Pandoraea cepalis</name>
    <dbReference type="NCBI Taxonomy" id="2508294"/>
    <lineage>
        <taxon>Bacteria</taxon>
        <taxon>Pseudomonadati</taxon>
        <taxon>Pseudomonadota</taxon>
        <taxon>Betaproteobacteria</taxon>
        <taxon>Burkholderiales</taxon>
        <taxon>Burkholderiaceae</taxon>
        <taxon>Pandoraea</taxon>
    </lineage>
</organism>
<dbReference type="InterPro" id="IPR029058">
    <property type="entry name" value="AB_hydrolase_fold"/>
</dbReference>
<dbReference type="GO" id="GO:0070205">
    <property type="term" value="F:2-succinyl-6-hydroxy-2,4-cyclohexadiene-1-carboxylate synthase activity"/>
    <property type="evidence" value="ECO:0007669"/>
    <property type="project" value="UniProtKB-EC"/>
</dbReference>
<evidence type="ECO:0000313" key="2">
    <source>
        <dbReference type="EMBL" id="VVD83245.1"/>
    </source>
</evidence>
<dbReference type="PANTHER" id="PTHR43798">
    <property type="entry name" value="MONOACYLGLYCEROL LIPASE"/>
    <property type="match status" value="1"/>
</dbReference>
<dbReference type="OrthoDB" id="8960868at2"/>
<dbReference type="EC" id="4.2.99.20" evidence="2"/>